<dbReference type="SUPFAM" id="SSF56935">
    <property type="entry name" value="Porins"/>
    <property type="match status" value="1"/>
</dbReference>
<dbReference type="OrthoDB" id="97893at2"/>
<keyword evidence="10" id="KW-1185">Reference proteome</keyword>
<feature type="chain" id="PRO_5002110934" evidence="7">
    <location>
        <begin position="27"/>
        <end position="995"/>
    </location>
</feature>
<dbReference type="GO" id="GO:0030246">
    <property type="term" value="F:carbohydrate binding"/>
    <property type="evidence" value="ECO:0007669"/>
    <property type="project" value="InterPro"/>
</dbReference>
<protein>
    <submittedName>
        <fullName evidence="9">Outer membrane receptor protein</fullName>
    </submittedName>
</protein>
<evidence type="ECO:0000259" key="8">
    <source>
        <dbReference type="Pfam" id="PF25183"/>
    </source>
</evidence>
<dbReference type="STRING" id="454194.PYK22_01946"/>
<dbReference type="Proteomes" id="UP000031518">
    <property type="component" value="Unassembled WGS sequence"/>
</dbReference>
<dbReference type="Pfam" id="PF13620">
    <property type="entry name" value="CarboxypepD_reg"/>
    <property type="match status" value="1"/>
</dbReference>
<evidence type="ECO:0000313" key="9">
    <source>
        <dbReference type="EMBL" id="CDM65937.1"/>
    </source>
</evidence>
<dbReference type="GO" id="GO:0009279">
    <property type="term" value="C:cell outer membrane"/>
    <property type="evidence" value="ECO:0007669"/>
    <property type="project" value="UniProtKB-SubCell"/>
</dbReference>
<comment type="subcellular location">
    <subcellularLocation>
        <location evidence="1">Cell outer membrane</location>
        <topology evidence="1">Multi-pass membrane protein</topology>
    </subcellularLocation>
</comment>
<evidence type="ECO:0000256" key="3">
    <source>
        <dbReference type="ARBA" id="ARBA00022452"/>
    </source>
</evidence>
<dbReference type="Pfam" id="PF25183">
    <property type="entry name" value="OMP_b-brl_4"/>
    <property type="match status" value="2"/>
</dbReference>
<dbReference type="InterPro" id="IPR039426">
    <property type="entry name" value="TonB-dep_rcpt-like"/>
</dbReference>
<name>A0A0B6WYY1_9BACT</name>
<dbReference type="RefSeq" id="WP_083437760.1">
    <property type="nucleotide sequence ID" value="NZ_CBXV010000007.1"/>
</dbReference>
<evidence type="ECO:0000256" key="1">
    <source>
        <dbReference type="ARBA" id="ARBA00004571"/>
    </source>
</evidence>
<keyword evidence="4" id="KW-0812">Transmembrane</keyword>
<keyword evidence="3" id="KW-1134">Transmembrane beta strand</keyword>
<dbReference type="InterPro" id="IPR057601">
    <property type="entry name" value="Oar-like_b-barrel"/>
</dbReference>
<dbReference type="PANTHER" id="PTHR30069">
    <property type="entry name" value="TONB-DEPENDENT OUTER MEMBRANE RECEPTOR"/>
    <property type="match status" value="1"/>
</dbReference>
<feature type="signal peptide" evidence="7">
    <location>
        <begin position="1"/>
        <end position="26"/>
    </location>
</feature>
<accession>A0A0B6WYY1</accession>
<dbReference type="PROSITE" id="PS00018">
    <property type="entry name" value="EF_HAND_1"/>
    <property type="match status" value="1"/>
</dbReference>
<dbReference type="GO" id="GO:0015344">
    <property type="term" value="F:siderophore uptake transmembrane transporter activity"/>
    <property type="evidence" value="ECO:0007669"/>
    <property type="project" value="TreeGrafter"/>
</dbReference>
<reference evidence="9 10" key="1">
    <citation type="submission" date="2013-12" db="EMBL/GenBank/DDBJ databases">
        <authorList>
            <person name="Stott M."/>
        </authorList>
    </citation>
    <scope>NUCLEOTIDE SEQUENCE [LARGE SCALE GENOMIC DNA]</scope>
    <source>
        <strain evidence="9 10">K22</strain>
    </source>
</reference>
<dbReference type="InterPro" id="IPR013784">
    <property type="entry name" value="Carb-bd-like_fold"/>
</dbReference>
<keyword evidence="2" id="KW-0813">Transport</keyword>
<keyword evidence="5" id="KW-0472">Membrane</keyword>
<evidence type="ECO:0000256" key="4">
    <source>
        <dbReference type="ARBA" id="ARBA00022692"/>
    </source>
</evidence>
<keyword evidence="9" id="KW-0675">Receptor</keyword>
<evidence type="ECO:0000256" key="2">
    <source>
        <dbReference type="ARBA" id="ARBA00022448"/>
    </source>
</evidence>
<evidence type="ECO:0000256" key="5">
    <source>
        <dbReference type="ARBA" id="ARBA00023136"/>
    </source>
</evidence>
<keyword evidence="7" id="KW-0732">Signal</keyword>
<evidence type="ECO:0000256" key="6">
    <source>
        <dbReference type="ARBA" id="ARBA00023237"/>
    </source>
</evidence>
<gene>
    <name evidence="9" type="ORF">PYK22_01946</name>
</gene>
<feature type="domain" description="TonB-dependent transporter Oar-like beta-barrel" evidence="8">
    <location>
        <begin position="249"/>
        <end position="317"/>
    </location>
</feature>
<dbReference type="PANTHER" id="PTHR30069:SF46">
    <property type="entry name" value="OAR PROTEIN"/>
    <property type="match status" value="1"/>
</dbReference>
<proteinExistence type="predicted"/>
<dbReference type="InterPro" id="IPR018247">
    <property type="entry name" value="EF_Hand_1_Ca_BS"/>
</dbReference>
<dbReference type="Gene3D" id="2.60.40.1120">
    <property type="entry name" value="Carboxypeptidase-like, regulatory domain"/>
    <property type="match status" value="1"/>
</dbReference>
<evidence type="ECO:0000313" key="10">
    <source>
        <dbReference type="Proteomes" id="UP000031518"/>
    </source>
</evidence>
<dbReference type="GO" id="GO:0044718">
    <property type="term" value="P:siderophore transmembrane transport"/>
    <property type="evidence" value="ECO:0007669"/>
    <property type="project" value="TreeGrafter"/>
</dbReference>
<dbReference type="SUPFAM" id="SSF49452">
    <property type="entry name" value="Starch-binding domain-like"/>
    <property type="match status" value="1"/>
</dbReference>
<feature type="domain" description="TonB-dependent transporter Oar-like beta-barrel" evidence="8">
    <location>
        <begin position="346"/>
        <end position="949"/>
    </location>
</feature>
<dbReference type="Gene3D" id="2.40.170.20">
    <property type="entry name" value="TonB-dependent receptor, beta-barrel domain"/>
    <property type="match status" value="1"/>
</dbReference>
<sequence precursor="true">MSRNLMAVSIGSILASLFLSLVSATATSPQQLATATLSGRVADQTGAIISGAQIQITNRATGARRETATNADGLFTVTNLAPGLYEISIVAPGFAEKNYRDIQLRVGQTLTLEIALDVPRLQEEVVADLSEPAQLVNTTGSVIDGVISSAAIENLPLNGRNFLELALLAPGNAPAPNFDPTKTNTVEISSAGQLGRGGNVTVDGADNNDDVVGGPLQNISQEAVQEFQIATSRFSAELGRSGSSIINIVTKSGTNEIHGAGSFFWRDDKLQGLPATFDRSSGQKPPFDREQYAVALGGPFVRNCAWWFGSVEYRDQNGAVLVGTRDVTRRTIVRSFAPAPLNDLLVTERNDWHPSDRDQLSFRYSYQRASDVAASTLIRAIGSASQRQKSRNIYHSLVTNWTHIISPTAVNNLTFSESNFFNRIQPLQIAPQLTFPSLQDGASFRVPQQTTQNRLQFANSVSWTRGTHALHFGGEIQRVDAGFDLGVFRQGRIELIEDFPAFDRNSDGRVDDDDLLFAITLRSATPDRDLAIPDADNTYLAFFIQDDWQINRRLTLNLGLRYELDTDVKNVSRFNQLNPLILPFVKGPRRRDTNNWGPRFGFNWSTSSGRTSVHGGYGIYYDRVTLELQSLERGLDGRSLVIEVRAGNLFYLDPITGRFPPFAPTLSNPFTGFILPGAGAGGINIIDSGLQNPMVQQMNLGLQHQIGDILVRADYLHALGTHFIIGREIGTVFNPVVGGPDRVVNLESSVKTKYDGLLLSVERRSRRNQFRASYTLSKAFNYANDDQIPFSIGPIDPNNLRLEYGPTPNDQRHRFTFAGTFELPRHVRLSSIWTLASGVPMDILMPDGLTRIPVLQRNAGGRLFHTGAELNAFIRQINASGGINGQLLPLVSDGARFNDSFNSLDLRLSKSFKLSDRASLEPMVEVFNLFNVTNVLGVSNVNYSGFANVLSRDNNDPASPGYLRSSSFGRPVTTAGGVFGSGGPRAFQLAVRFAF</sequence>
<organism evidence="9 10">
    <name type="scientific">Pyrinomonas methylaliphatogenes</name>
    <dbReference type="NCBI Taxonomy" id="454194"/>
    <lineage>
        <taxon>Bacteria</taxon>
        <taxon>Pseudomonadati</taxon>
        <taxon>Acidobacteriota</taxon>
        <taxon>Blastocatellia</taxon>
        <taxon>Blastocatellales</taxon>
        <taxon>Pyrinomonadaceae</taxon>
        <taxon>Pyrinomonas</taxon>
    </lineage>
</organism>
<dbReference type="InterPro" id="IPR036942">
    <property type="entry name" value="Beta-barrel_TonB_sf"/>
</dbReference>
<dbReference type="EMBL" id="CBXV010000007">
    <property type="protein sequence ID" value="CDM65937.1"/>
    <property type="molecule type" value="Genomic_DNA"/>
</dbReference>
<keyword evidence="6" id="KW-0998">Cell outer membrane</keyword>
<evidence type="ECO:0000256" key="7">
    <source>
        <dbReference type="SAM" id="SignalP"/>
    </source>
</evidence>
<dbReference type="AlphaFoldDB" id="A0A0B6WYY1"/>
<reference evidence="9 10" key="2">
    <citation type="submission" date="2015-01" db="EMBL/GenBank/DDBJ databases">
        <title>Complete genome sequence of Pyrinomonas methylaliphatogenes type strain K22T.</title>
        <authorList>
            <person name="Lee K.C.Y."/>
            <person name="Power J.F."/>
            <person name="Dunfield P.F."/>
            <person name="Morgan X.C."/>
            <person name="Huttenhower C."/>
            <person name="Stott M.B."/>
        </authorList>
    </citation>
    <scope>NUCLEOTIDE SEQUENCE [LARGE SCALE GENOMIC DNA]</scope>
    <source>
        <strain evidence="9 10">K22</strain>
    </source>
</reference>